<protein>
    <recommendedName>
        <fullName evidence="3">Calcineurin-like phosphoesterase domain-containing protein</fullName>
    </recommendedName>
</protein>
<evidence type="ECO:0000256" key="1">
    <source>
        <dbReference type="ARBA" id="ARBA00022801"/>
    </source>
</evidence>
<dbReference type="CDD" id="cd00842">
    <property type="entry name" value="MPP_ASMase"/>
    <property type="match status" value="1"/>
</dbReference>
<dbReference type="GO" id="GO:0004309">
    <property type="term" value="F:exopolyphosphatase activity"/>
    <property type="evidence" value="ECO:0007669"/>
    <property type="project" value="TreeGrafter"/>
</dbReference>
<dbReference type="GO" id="GO:0006798">
    <property type="term" value="P:polyphosphate catabolic process"/>
    <property type="evidence" value="ECO:0007669"/>
    <property type="project" value="TreeGrafter"/>
</dbReference>
<dbReference type="OrthoDB" id="348678at2759"/>
<dbReference type="GO" id="GO:0005615">
    <property type="term" value="C:extracellular space"/>
    <property type="evidence" value="ECO:0007669"/>
    <property type="project" value="TreeGrafter"/>
</dbReference>
<sequence length="512" mass="60730">MGGHHPWQGCLRFKKPSSSFNHPKQPQYDLDNDKKYHYFIQITDFHIDLNYKEGTSVKTACHRYIEQQQQEPFFKTKRKHNPAGRFGAPFEKCDTPLELAQQTLNWVARNWKDKVDFVIWTGDNSRHDWDRKESRKRNQILSLNRLVTDMMSNTFDNGIPIIPCLGNNDIYPHNRIVDHDDILPFFVNLWQEYIPSNERNTFLQGGYFTKDIGKNLRIISLNTMYFIKKNKSVQSCNKNKEGPARDHMDWFDTTLKQAEKDKKRVFIIGHVPPSPRDYRNSCFRQYLDITSNHNHIIAGHFFGHLNMDHFLLYDSQHSMNEIVSTSSDTMTSTKKKKKLLQQIKEEEEENVDFHISRNIERYVDWLRDMYESIEVSKDTQKTPPGEEDDQNLVAIHVSPSILPVYYPTVRIYRYTDSLQGPTLLGYDQYYANITRWEQDHLLEKPLEYELEYSTESDYDLKDLSTPSLFKFAKYMIEGESDTMWNAYTRNMFVRTQNETFPIDDDDDDDDNY</sequence>
<keyword evidence="2" id="KW-0325">Glycoprotein</keyword>
<dbReference type="InterPro" id="IPR029052">
    <property type="entry name" value="Metallo-depent_PP-like"/>
</dbReference>
<organism evidence="4 5">
    <name type="scientific">Circinella minor</name>
    <dbReference type="NCBI Taxonomy" id="1195481"/>
    <lineage>
        <taxon>Eukaryota</taxon>
        <taxon>Fungi</taxon>
        <taxon>Fungi incertae sedis</taxon>
        <taxon>Mucoromycota</taxon>
        <taxon>Mucoromycotina</taxon>
        <taxon>Mucoromycetes</taxon>
        <taxon>Mucorales</taxon>
        <taxon>Lichtheimiaceae</taxon>
        <taxon>Circinella</taxon>
    </lineage>
</organism>
<evidence type="ECO:0000256" key="2">
    <source>
        <dbReference type="ARBA" id="ARBA00023180"/>
    </source>
</evidence>
<dbReference type="PANTHER" id="PTHR10340:SF55">
    <property type="entry name" value="ENDOPOLYPHOSPHATASE"/>
    <property type="match status" value="1"/>
</dbReference>
<proteinExistence type="predicted"/>
<dbReference type="Gene3D" id="3.60.21.10">
    <property type="match status" value="1"/>
</dbReference>
<dbReference type="GO" id="GO:0000324">
    <property type="term" value="C:fungal-type vacuole"/>
    <property type="evidence" value="ECO:0007669"/>
    <property type="project" value="TreeGrafter"/>
</dbReference>
<keyword evidence="5" id="KW-1185">Reference proteome</keyword>
<dbReference type="InterPro" id="IPR004843">
    <property type="entry name" value="Calcineurin-like_PHP"/>
</dbReference>
<comment type="caution">
    <text evidence="4">The sequence shown here is derived from an EMBL/GenBank/DDBJ whole genome shotgun (WGS) entry which is preliminary data.</text>
</comment>
<dbReference type="SUPFAM" id="SSF56300">
    <property type="entry name" value="Metallo-dependent phosphatases"/>
    <property type="match status" value="1"/>
</dbReference>
<gene>
    <name evidence="4" type="ORF">INT45_000530</name>
</gene>
<dbReference type="GO" id="GO:0000298">
    <property type="term" value="F:endopolyphosphatase activity"/>
    <property type="evidence" value="ECO:0007669"/>
    <property type="project" value="TreeGrafter"/>
</dbReference>
<evidence type="ECO:0000313" key="5">
    <source>
        <dbReference type="Proteomes" id="UP000646827"/>
    </source>
</evidence>
<dbReference type="Pfam" id="PF00149">
    <property type="entry name" value="Metallophos"/>
    <property type="match status" value="1"/>
</dbReference>
<accession>A0A8H7SDT0</accession>
<keyword evidence="1" id="KW-0378">Hydrolase</keyword>
<name>A0A8H7SDT0_9FUNG</name>
<feature type="domain" description="Calcineurin-like phosphoesterase" evidence="3">
    <location>
        <begin position="40"/>
        <end position="300"/>
    </location>
</feature>
<dbReference type="AlphaFoldDB" id="A0A8H7SDT0"/>
<dbReference type="EMBL" id="JAEPRB010000017">
    <property type="protein sequence ID" value="KAG2226362.1"/>
    <property type="molecule type" value="Genomic_DNA"/>
</dbReference>
<evidence type="ECO:0000259" key="3">
    <source>
        <dbReference type="Pfam" id="PF00149"/>
    </source>
</evidence>
<dbReference type="InterPro" id="IPR041805">
    <property type="entry name" value="ASMase/PPN1_MPP"/>
</dbReference>
<reference evidence="4 5" key="1">
    <citation type="submission" date="2020-12" db="EMBL/GenBank/DDBJ databases">
        <title>Metabolic potential, ecology and presence of endohyphal bacteria is reflected in genomic diversity of Mucoromycotina.</title>
        <authorList>
            <person name="Muszewska A."/>
            <person name="Okrasinska A."/>
            <person name="Steczkiewicz K."/>
            <person name="Drgas O."/>
            <person name="Orlowska M."/>
            <person name="Perlinska-Lenart U."/>
            <person name="Aleksandrzak-Piekarczyk T."/>
            <person name="Szatraj K."/>
            <person name="Zielenkiewicz U."/>
            <person name="Pilsyk S."/>
            <person name="Malc E."/>
            <person name="Mieczkowski P."/>
            <person name="Kruszewska J.S."/>
            <person name="Biernat P."/>
            <person name="Pawlowska J."/>
        </authorList>
    </citation>
    <scope>NUCLEOTIDE SEQUENCE [LARGE SCALE GENOMIC DNA]</scope>
    <source>
        <strain evidence="4 5">CBS 142.35</strain>
    </source>
</reference>
<evidence type="ECO:0000313" key="4">
    <source>
        <dbReference type="EMBL" id="KAG2226362.1"/>
    </source>
</evidence>
<dbReference type="GO" id="GO:0008081">
    <property type="term" value="F:phosphoric diester hydrolase activity"/>
    <property type="evidence" value="ECO:0007669"/>
    <property type="project" value="TreeGrafter"/>
</dbReference>
<dbReference type="Proteomes" id="UP000646827">
    <property type="component" value="Unassembled WGS sequence"/>
</dbReference>
<dbReference type="PANTHER" id="PTHR10340">
    <property type="entry name" value="SPHINGOMYELIN PHOSPHODIESTERASE"/>
    <property type="match status" value="1"/>
</dbReference>